<proteinExistence type="predicted"/>
<organism evidence="1 2">
    <name type="scientific">Pyropia yezoensis</name>
    <name type="common">Susabi-nori</name>
    <name type="synonym">Porphyra yezoensis</name>
    <dbReference type="NCBI Taxonomy" id="2788"/>
    <lineage>
        <taxon>Eukaryota</taxon>
        <taxon>Rhodophyta</taxon>
        <taxon>Bangiophyceae</taxon>
        <taxon>Bangiales</taxon>
        <taxon>Bangiaceae</taxon>
        <taxon>Pyropia</taxon>
    </lineage>
</organism>
<evidence type="ECO:0000313" key="2">
    <source>
        <dbReference type="Proteomes" id="UP000798662"/>
    </source>
</evidence>
<protein>
    <submittedName>
        <fullName evidence="1">Uncharacterized protein</fullName>
    </submittedName>
</protein>
<dbReference type="EMBL" id="CM020618">
    <property type="protein sequence ID" value="KAK1861699.1"/>
    <property type="molecule type" value="Genomic_DNA"/>
</dbReference>
<reference evidence="1" key="1">
    <citation type="submission" date="2019-11" db="EMBL/GenBank/DDBJ databases">
        <title>Nori genome reveals adaptations in red seaweeds to the harsh intertidal environment.</title>
        <authorList>
            <person name="Wang D."/>
            <person name="Mao Y."/>
        </authorList>
    </citation>
    <scope>NUCLEOTIDE SEQUENCE</scope>
    <source>
        <tissue evidence="1">Gametophyte</tissue>
    </source>
</reference>
<keyword evidence="2" id="KW-1185">Reference proteome</keyword>
<gene>
    <name evidence="1" type="ORF">I4F81_004280</name>
</gene>
<dbReference type="Proteomes" id="UP000798662">
    <property type="component" value="Chromosome 1"/>
</dbReference>
<evidence type="ECO:0000313" key="1">
    <source>
        <dbReference type="EMBL" id="KAK1861699.1"/>
    </source>
</evidence>
<name>A0ACC3BVG2_PYRYE</name>
<comment type="caution">
    <text evidence="1">The sequence shown here is derived from an EMBL/GenBank/DDBJ whole genome shotgun (WGS) entry which is preliminary data.</text>
</comment>
<sequence length="291" mass="28367">MALLHSPTPTPTPTCLGRVVARRVAIGDAGSRPALATARLYGQLGVGDRTDGPSAAAVALPAPAVAAGAGRYHSVALTDDGRVWSWGGGKNGRLGGGDDRLRVVPGLVDLTGVAAADGGVAAVVAGYHSNLLLTEGGGAYAWGWGAYGQLGVGDTADRRVPCRVATPPGVRLAAAAVGDRHALGVDTAGGVWAWGSNEFGQLGVGAAGDTRPSPVAVAALAGVVVAAVSAGDRHSAAVTSGGAVYTWGCGADGQLGRRPVVAGDGGRPAVVAALLPVPVVSLVLFACGVGG</sequence>
<accession>A0ACC3BVG2</accession>